<evidence type="ECO:0000313" key="5">
    <source>
        <dbReference type="Proteomes" id="UP000823849"/>
    </source>
</evidence>
<gene>
    <name evidence="4" type="ORF">H9705_07340</name>
</gene>
<reference evidence="4" key="2">
    <citation type="submission" date="2021-04" db="EMBL/GenBank/DDBJ databases">
        <authorList>
            <person name="Gilroy R."/>
        </authorList>
    </citation>
    <scope>NUCLEOTIDE SEQUENCE</scope>
    <source>
        <strain evidence="4">CHK185-5351</strain>
    </source>
</reference>
<dbReference type="Gene3D" id="3.40.50.2020">
    <property type="match status" value="1"/>
</dbReference>
<dbReference type="Pfam" id="PF18912">
    <property type="entry name" value="DZR_2"/>
    <property type="match status" value="1"/>
</dbReference>
<dbReference type="PANTHER" id="PTHR47505">
    <property type="entry name" value="DNA UTILIZATION PROTEIN YHGH"/>
    <property type="match status" value="1"/>
</dbReference>
<dbReference type="InterPro" id="IPR044005">
    <property type="entry name" value="DZR_2"/>
</dbReference>
<dbReference type="CDD" id="cd06223">
    <property type="entry name" value="PRTases_typeI"/>
    <property type="match status" value="1"/>
</dbReference>
<comment type="caution">
    <text evidence="4">The sequence shown here is derived from an EMBL/GenBank/DDBJ whole genome shotgun (WGS) entry which is preliminary data.</text>
</comment>
<evidence type="ECO:0000259" key="2">
    <source>
        <dbReference type="Pfam" id="PF00156"/>
    </source>
</evidence>
<feature type="domain" description="Double zinc ribbon" evidence="3">
    <location>
        <begin position="20"/>
        <end position="77"/>
    </location>
</feature>
<sequence>MNRKKEDTAAKKKIRAAGQILDWIYPRRCPVCDDILGKREQYICRNCAGKLKPAEEPRCRKCSRPIRSWTEEYCAECGKGRHVYEKGYTVYPYHGPIRESLMRFKYSGRQEYAGFYARAIAVYGRDEILRMRPELLVPVPIHRKKLQKRGYNQAEVLARRLAEETGLPVEHRLILRKKNTLPQKELSPEERRKNLREAFALRSPERRLPVRRVLLVDDIYTTGSTVDALAGLLKQAGAEEVYFVTVAAGGSPGL</sequence>
<comment type="similarity">
    <text evidence="1">Belongs to the ComF/GntX family.</text>
</comment>
<evidence type="ECO:0000313" key="4">
    <source>
        <dbReference type="EMBL" id="HJC15623.1"/>
    </source>
</evidence>
<dbReference type="Proteomes" id="UP000823849">
    <property type="component" value="Unassembled WGS sequence"/>
</dbReference>
<dbReference type="SUPFAM" id="SSF53271">
    <property type="entry name" value="PRTase-like"/>
    <property type="match status" value="1"/>
</dbReference>
<dbReference type="InterPro" id="IPR029057">
    <property type="entry name" value="PRTase-like"/>
</dbReference>
<feature type="domain" description="Phosphoribosyltransferase" evidence="2">
    <location>
        <begin position="149"/>
        <end position="251"/>
    </location>
</feature>
<evidence type="ECO:0000256" key="1">
    <source>
        <dbReference type="ARBA" id="ARBA00008007"/>
    </source>
</evidence>
<dbReference type="InterPro" id="IPR051910">
    <property type="entry name" value="ComF/GntX_DNA_util-trans"/>
</dbReference>
<reference evidence="4" key="1">
    <citation type="journal article" date="2021" name="PeerJ">
        <title>Extensive microbial diversity within the chicken gut microbiome revealed by metagenomics and culture.</title>
        <authorList>
            <person name="Gilroy R."/>
            <person name="Ravi A."/>
            <person name="Getino M."/>
            <person name="Pursley I."/>
            <person name="Horton D.L."/>
            <person name="Alikhan N.F."/>
            <person name="Baker D."/>
            <person name="Gharbi K."/>
            <person name="Hall N."/>
            <person name="Watson M."/>
            <person name="Adriaenssens E.M."/>
            <person name="Foster-Nyarko E."/>
            <person name="Jarju S."/>
            <person name="Secka A."/>
            <person name="Antonio M."/>
            <person name="Oren A."/>
            <person name="Chaudhuri R.R."/>
            <person name="La Ragione R."/>
            <person name="Hildebrand F."/>
            <person name="Pallen M.J."/>
        </authorList>
    </citation>
    <scope>NUCLEOTIDE SEQUENCE</scope>
    <source>
        <strain evidence="4">CHK185-5351</strain>
    </source>
</reference>
<dbReference type="AlphaFoldDB" id="A0A9D2N9I3"/>
<organism evidence="4 5">
    <name type="scientific">Candidatus Fusicatenibacter intestinigallinarum</name>
    <dbReference type="NCBI Taxonomy" id="2838598"/>
    <lineage>
        <taxon>Bacteria</taxon>
        <taxon>Bacillati</taxon>
        <taxon>Bacillota</taxon>
        <taxon>Clostridia</taxon>
        <taxon>Lachnospirales</taxon>
        <taxon>Lachnospiraceae</taxon>
        <taxon>Fusicatenibacter</taxon>
    </lineage>
</organism>
<protein>
    <submittedName>
        <fullName evidence="4">ComF family protein</fullName>
    </submittedName>
</protein>
<proteinExistence type="inferred from homology"/>
<evidence type="ECO:0000259" key="3">
    <source>
        <dbReference type="Pfam" id="PF18912"/>
    </source>
</evidence>
<dbReference type="Pfam" id="PF00156">
    <property type="entry name" value="Pribosyltran"/>
    <property type="match status" value="1"/>
</dbReference>
<dbReference type="InterPro" id="IPR000836">
    <property type="entry name" value="PRTase_dom"/>
</dbReference>
<accession>A0A9D2N9I3</accession>
<name>A0A9D2N9I3_9FIRM</name>
<dbReference type="PANTHER" id="PTHR47505:SF1">
    <property type="entry name" value="DNA UTILIZATION PROTEIN YHGH"/>
    <property type="match status" value="1"/>
</dbReference>
<dbReference type="EMBL" id="DWWU01000031">
    <property type="protein sequence ID" value="HJC15623.1"/>
    <property type="molecule type" value="Genomic_DNA"/>
</dbReference>